<accession>A0A0R3QWS8</accession>
<dbReference type="WBParaSite" id="BTMF_0001219401-mRNA-1">
    <property type="protein sequence ID" value="BTMF_0001219401-mRNA-1"/>
    <property type="gene ID" value="BTMF_0001219401"/>
</dbReference>
<evidence type="ECO:0000313" key="2">
    <source>
        <dbReference type="WBParaSite" id="BTMF_0001219401-mRNA-1"/>
    </source>
</evidence>
<evidence type="ECO:0000256" key="1">
    <source>
        <dbReference type="SAM" id="Phobius"/>
    </source>
</evidence>
<feature type="transmembrane region" description="Helical" evidence="1">
    <location>
        <begin position="43"/>
        <end position="59"/>
    </location>
</feature>
<keyword evidence="1" id="KW-1133">Transmembrane helix</keyword>
<feature type="transmembrane region" description="Helical" evidence="1">
    <location>
        <begin position="12"/>
        <end position="37"/>
    </location>
</feature>
<proteinExistence type="predicted"/>
<name>A0A0R3QWS8_9BILA</name>
<dbReference type="AlphaFoldDB" id="A0A0R3QWS8"/>
<reference evidence="2" key="1">
    <citation type="submission" date="2017-02" db="UniProtKB">
        <authorList>
            <consortium name="WormBaseParasite"/>
        </authorList>
    </citation>
    <scope>IDENTIFICATION</scope>
</reference>
<feature type="transmembrane region" description="Helical" evidence="1">
    <location>
        <begin position="71"/>
        <end position="86"/>
    </location>
</feature>
<sequence length="87" mass="10198">LQKPFQGRWNFSFCAVPFYSSSRISSFLFLFIGTFSINSITDMLPFLFILSIIISEICFTHQIRNFQIEKNSNIPIILIFVAIFFLF</sequence>
<keyword evidence="1" id="KW-0812">Transmembrane</keyword>
<keyword evidence="1" id="KW-0472">Membrane</keyword>
<protein>
    <submittedName>
        <fullName evidence="2">Phosphatidate cytidylyltransferase</fullName>
    </submittedName>
</protein>
<organism evidence="2">
    <name type="scientific">Brugia timori</name>
    <dbReference type="NCBI Taxonomy" id="42155"/>
    <lineage>
        <taxon>Eukaryota</taxon>
        <taxon>Metazoa</taxon>
        <taxon>Ecdysozoa</taxon>
        <taxon>Nematoda</taxon>
        <taxon>Chromadorea</taxon>
        <taxon>Rhabditida</taxon>
        <taxon>Spirurina</taxon>
        <taxon>Spiruromorpha</taxon>
        <taxon>Filarioidea</taxon>
        <taxon>Onchocercidae</taxon>
        <taxon>Brugia</taxon>
    </lineage>
</organism>